<dbReference type="AlphaFoldDB" id="A0A0C9SX29"/>
<dbReference type="HOGENOM" id="CLU_1886416_0_0_1"/>
<evidence type="ECO:0000313" key="2">
    <source>
        <dbReference type="EMBL" id="KIJ07515.1"/>
    </source>
</evidence>
<dbReference type="Proteomes" id="UP000053647">
    <property type="component" value="Unassembled WGS sequence"/>
</dbReference>
<reference evidence="2 3" key="1">
    <citation type="submission" date="2014-06" db="EMBL/GenBank/DDBJ databases">
        <authorList>
            <consortium name="DOE Joint Genome Institute"/>
            <person name="Kuo A."/>
            <person name="Kohler A."/>
            <person name="Nagy L.G."/>
            <person name="Floudas D."/>
            <person name="Copeland A."/>
            <person name="Barry K.W."/>
            <person name="Cichocki N."/>
            <person name="Veneault-Fourrey C."/>
            <person name="LaButti K."/>
            <person name="Lindquist E.A."/>
            <person name="Lipzen A."/>
            <person name="Lundell T."/>
            <person name="Morin E."/>
            <person name="Murat C."/>
            <person name="Sun H."/>
            <person name="Tunlid A."/>
            <person name="Henrissat B."/>
            <person name="Grigoriev I.V."/>
            <person name="Hibbett D.S."/>
            <person name="Martin F."/>
            <person name="Nordberg H.P."/>
            <person name="Cantor M.N."/>
            <person name="Hua S.X."/>
        </authorList>
    </citation>
    <scope>NUCLEOTIDE SEQUENCE [LARGE SCALE GENOMIC DNA]</scope>
    <source>
        <strain evidence="2 3">ATCC 200175</strain>
    </source>
</reference>
<keyword evidence="3" id="KW-1185">Reference proteome</keyword>
<accession>A0A0C9SX29</accession>
<name>A0A0C9SX29_PAXIN</name>
<protein>
    <submittedName>
        <fullName evidence="2">Uncharacterized protein</fullName>
    </submittedName>
</protein>
<feature type="compositionally biased region" description="Low complexity" evidence="1">
    <location>
        <begin position="107"/>
        <end position="122"/>
    </location>
</feature>
<dbReference type="EMBL" id="KN819866">
    <property type="protein sequence ID" value="KIJ07515.1"/>
    <property type="molecule type" value="Genomic_DNA"/>
</dbReference>
<evidence type="ECO:0000256" key="1">
    <source>
        <dbReference type="SAM" id="MobiDB-lite"/>
    </source>
</evidence>
<organism evidence="2 3">
    <name type="scientific">Paxillus involutus ATCC 200175</name>
    <dbReference type="NCBI Taxonomy" id="664439"/>
    <lineage>
        <taxon>Eukaryota</taxon>
        <taxon>Fungi</taxon>
        <taxon>Dikarya</taxon>
        <taxon>Basidiomycota</taxon>
        <taxon>Agaricomycotina</taxon>
        <taxon>Agaricomycetes</taxon>
        <taxon>Agaricomycetidae</taxon>
        <taxon>Boletales</taxon>
        <taxon>Paxilineae</taxon>
        <taxon>Paxillaceae</taxon>
        <taxon>Paxillus</taxon>
    </lineage>
</organism>
<evidence type="ECO:0000313" key="3">
    <source>
        <dbReference type="Proteomes" id="UP000053647"/>
    </source>
</evidence>
<reference evidence="3" key="2">
    <citation type="submission" date="2015-01" db="EMBL/GenBank/DDBJ databases">
        <title>Evolutionary Origins and Diversification of the Mycorrhizal Mutualists.</title>
        <authorList>
            <consortium name="DOE Joint Genome Institute"/>
            <consortium name="Mycorrhizal Genomics Consortium"/>
            <person name="Kohler A."/>
            <person name="Kuo A."/>
            <person name="Nagy L.G."/>
            <person name="Floudas D."/>
            <person name="Copeland A."/>
            <person name="Barry K.W."/>
            <person name="Cichocki N."/>
            <person name="Veneault-Fourrey C."/>
            <person name="LaButti K."/>
            <person name="Lindquist E.A."/>
            <person name="Lipzen A."/>
            <person name="Lundell T."/>
            <person name="Morin E."/>
            <person name="Murat C."/>
            <person name="Riley R."/>
            <person name="Ohm R."/>
            <person name="Sun H."/>
            <person name="Tunlid A."/>
            <person name="Henrissat B."/>
            <person name="Grigoriev I.V."/>
            <person name="Hibbett D.S."/>
            <person name="Martin F."/>
        </authorList>
    </citation>
    <scope>NUCLEOTIDE SEQUENCE [LARGE SCALE GENOMIC DNA]</scope>
    <source>
        <strain evidence="3">ATCC 200175</strain>
    </source>
</reference>
<feature type="region of interest" description="Disordered" evidence="1">
    <location>
        <begin position="82"/>
        <end position="135"/>
    </location>
</feature>
<gene>
    <name evidence="2" type="ORF">PAXINDRAFT_19300</name>
</gene>
<feature type="compositionally biased region" description="Basic and acidic residues" evidence="1">
    <location>
        <begin position="26"/>
        <end position="44"/>
    </location>
</feature>
<proteinExistence type="predicted"/>
<feature type="region of interest" description="Disordered" evidence="1">
    <location>
        <begin position="12"/>
        <end position="44"/>
    </location>
</feature>
<sequence length="135" mass="14712">MAILSIFFNVPPEGSEGIEEGNYVQRTDRRDPQKDDIRLQQQDERIRRYYNDAVAAMQKANMENVGLEKSVWELQYSGHKFHEPLEPHLPTSPDARAGHPTSQAEPSGSASTNAGTSTHSAGPSTLPSIPSGGAP</sequence>